<reference evidence="2 3" key="1">
    <citation type="submission" date="2019-05" db="EMBL/GenBank/DDBJ databases">
        <title>Another draft genome of Portunus trituberculatus and its Hox gene families provides insights of decapod evolution.</title>
        <authorList>
            <person name="Jeong J.-H."/>
            <person name="Song I."/>
            <person name="Kim S."/>
            <person name="Choi T."/>
            <person name="Kim D."/>
            <person name="Ryu S."/>
            <person name="Kim W."/>
        </authorList>
    </citation>
    <scope>NUCLEOTIDE SEQUENCE [LARGE SCALE GENOMIC DNA]</scope>
    <source>
        <tissue evidence="2">Muscle</tissue>
    </source>
</reference>
<sequence>MTGTSPEQMRLSAAAANTQEGDAHLDPYHHHGRYEGRVLLPLRKQVVQDDTSGTIPSVKDRWPPLV</sequence>
<comment type="caution">
    <text evidence="2">The sequence shown here is derived from an EMBL/GenBank/DDBJ whole genome shotgun (WGS) entry which is preliminary data.</text>
</comment>
<dbReference type="EMBL" id="VSRR010014544">
    <property type="protein sequence ID" value="MPC57157.1"/>
    <property type="molecule type" value="Genomic_DNA"/>
</dbReference>
<evidence type="ECO:0000256" key="1">
    <source>
        <dbReference type="SAM" id="MobiDB-lite"/>
    </source>
</evidence>
<name>A0A5B7GIR1_PORTR</name>
<accession>A0A5B7GIR1</accession>
<dbReference type="Proteomes" id="UP000324222">
    <property type="component" value="Unassembled WGS sequence"/>
</dbReference>
<feature type="region of interest" description="Disordered" evidence="1">
    <location>
        <begin position="1"/>
        <end position="30"/>
    </location>
</feature>
<evidence type="ECO:0000313" key="3">
    <source>
        <dbReference type="Proteomes" id="UP000324222"/>
    </source>
</evidence>
<feature type="compositionally biased region" description="Basic and acidic residues" evidence="1">
    <location>
        <begin position="21"/>
        <end position="30"/>
    </location>
</feature>
<keyword evidence="3" id="KW-1185">Reference proteome</keyword>
<gene>
    <name evidence="2" type="ORF">E2C01_051130</name>
</gene>
<evidence type="ECO:0000313" key="2">
    <source>
        <dbReference type="EMBL" id="MPC57157.1"/>
    </source>
</evidence>
<proteinExistence type="predicted"/>
<dbReference type="AlphaFoldDB" id="A0A5B7GIR1"/>
<organism evidence="2 3">
    <name type="scientific">Portunus trituberculatus</name>
    <name type="common">Swimming crab</name>
    <name type="synonym">Neptunus trituberculatus</name>
    <dbReference type="NCBI Taxonomy" id="210409"/>
    <lineage>
        <taxon>Eukaryota</taxon>
        <taxon>Metazoa</taxon>
        <taxon>Ecdysozoa</taxon>
        <taxon>Arthropoda</taxon>
        <taxon>Crustacea</taxon>
        <taxon>Multicrustacea</taxon>
        <taxon>Malacostraca</taxon>
        <taxon>Eumalacostraca</taxon>
        <taxon>Eucarida</taxon>
        <taxon>Decapoda</taxon>
        <taxon>Pleocyemata</taxon>
        <taxon>Brachyura</taxon>
        <taxon>Eubrachyura</taxon>
        <taxon>Portunoidea</taxon>
        <taxon>Portunidae</taxon>
        <taxon>Portuninae</taxon>
        <taxon>Portunus</taxon>
    </lineage>
</organism>
<protein>
    <submittedName>
        <fullName evidence="2">Uncharacterized protein</fullName>
    </submittedName>
</protein>